<dbReference type="Gene3D" id="1.10.260.40">
    <property type="entry name" value="lambda repressor-like DNA-binding domains"/>
    <property type="match status" value="1"/>
</dbReference>
<feature type="domain" description="HTH cro/C1-type" evidence="1">
    <location>
        <begin position="11"/>
        <end position="65"/>
    </location>
</feature>
<gene>
    <name evidence="2" type="ORF">ROA7450_02606</name>
</gene>
<name>A0A1X6ZK63_9RHOB</name>
<dbReference type="Pfam" id="PF01381">
    <property type="entry name" value="HTH_3"/>
    <property type="match status" value="1"/>
</dbReference>
<reference evidence="2 3" key="1">
    <citation type="submission" date="2017-03" db="EMBL/GenBank/DDBJ databases">
        <authorList>
            <person name="Afonso C.L."/>
            <person name="Miller P.J."/>
            <person name="Scott M.A."/>
            <person name="Spackman E."/>
            <person name="Goraichik I."/>
            <person name="Dimitrov K.M."/>
            <person name="Suarez D.L."/>
            <person name="Swayne D.E."/>
        </authorList>
    </citation>
    <scope>NUCLEOTIDE SEQUENCE [LARGE SCALE GENOMIC DNA]</scope>
    <source>
        <strain evidence="2 3">CECT 7450</strain>
    </source>
</reference>
<dbReference type="SMART" id="SM00530">
    <property type="entry name" value="HTH_XRE"/>
    <property type="match status" value="1"/>
</dbReference>
<accession>A0A1X6ZK63</accession>
<evidence type="ECO:0000313" key="3">
    <source>
        <dbReference type="Proteomes" id="UP000193061"/>
    </source>
</evidence>
<organism evidence="2 3">
    <name type="scientific">Roseovarius albus</name>
    <dbReference type="NCBI Taxonomy" id="1247867"/>
    <lineage>
        <taxon>Bacteria</taxon>
        <taxon>Pseudomonadati</taxon>
        <taxon>Pseudomonadota</taxon>
        <taxon>Alphaproteobacteria</taxon>
        <taxon>Rhodobacterales</taxon>
        <taxon>Roseobacteraceae</taxon>
        <taxon>Roseovarius</taxon>
    </lineage>
</organism>
<dbReference type="Proteomes" id="UP000193061">
    <property type="component" value="Unassembled WGS sequence"/>
</dbReference>
<dbReference type="CDD" id="cd00093">
    <property type="entry name" value="HTH_XRE"/>
    <property type="match status" value="1"/>
</dbReference>
<dbReference type="SUPFAM" id="SSF47413">
    <property type="entry name" value="lambda repressor-like DNA-binding domains"/>
    <property type="match status" value="1"/>
</dbReference>
<dbReference type="RefSeq" id="WP_085806220.1">
    <property type="nucleotide sequence ID" value="NZ_FWFX01000007.1"/>
</dbReference>
<evidence type="ECO:0000259" key="1">
    <source>
        <dbReference type="PROSITE" id="PS50943"/>
    </source>
</evidence>
<evidence type="ECO:0000313" key="2">
    <source>
        <dbReference type="EMBL" id="SLN51758.1"/>
    </source>
</evidence>
<dbReference type="InterPro" id="IPR010982">
    <property type="entry name" value="Lambda_DNA-bd_dom_sf"/>
</dbReference>
<dbReference type="InterPro" id="IPR001387">
    <property type="entry name" value="Cro/C1-type_HTH"/>
</dbReference>
<dbReference type="PROSITE" id="PS50943">
    <property type="entry name" value="HTH_CROC1"/>
    <property type="match status" value="1"/>
</dbReference>
<sequence length="435" mass="47704">MSVKLMAGTRIRERRLLLGMKQSDLARLAGVSASYLNLIEHNRRRIGGKTLLKLAEALEVEPTLLSDGVGRRLVDGLHGAAGRHKEFSAEVERVEEFAARFPGWAELLNRLSHEREELIQTVTSLTDRMAHDPQLAGSLHEVISTVTAIHSAASILVETKELEPEWQGRFHRNINEDSQRLAEGAEALVRYLEGAPETGRDIRSPYDEMHAFLEKRGYHFPELENDSEGGDVAALLDDARTVCSPGSVILLQDLLMTYVADAQALPMSDVEQLISQGAWTPERIATTYKMTLPQVFRRLAMLPTDLVGPVGLLVSDVTGAVLFRKPLDGFSLPRSGDGCALWPIYQVLSAPQTPVSVTLRQIGMDSERVQALAVSEQIEPASFSTAAVTKAYMLLLPDMDPGGAQTARDVGLNCSICGISQCKARREPSILTKAF</sequence>
<dbReference type="AlphaFoldDB" id="A0A1X6ZK63"/>
<proteinExistence type="predicted"/>
<dbReference type="GO" id="GO:0003677">
    <property type="term" value="F:DNA binding"/>
    <property type="evidence" value="ECO:0007669"/>
    <property type="project" value="InterPro"/>
</dbReference>
<keyword evidence="3" id="KW-1185">Reference proteome</keyword>
<dbReference type="OrthoDB" id="7790108at2"/>
<protein>
    <submittedName>
        <fullName evidence="2">Transcriptional repressor DicA</fullName>
    </submittedName>
</protein>
<dbReference type="EMBL" id="FWFX01000007">
    <property type="protein sequence ID" value="SLN51758.1"/>
    <property type="molecule type" value="Genomic_DNA"/>
</dbReference>